<dbReference type="KEGG" id="phu:Phum_PHUM529660"/>
<evidence type="ECO:0000256" key="6">
    <source>
        <dbReference type="SAM" id="Phobius"/>
    </source>
</evidence>
<accession>E0VZB5</accession>
<dbReference type="Gene3D" id="2.60.40.10">
    <property type="entry name" value="Immunoglobulins"/>
    <property type="match status" value="1"/>
</dbReference>
<evidence type="ECO:0000256" key="2">
    <source>
        <dbReference type="ARBA" id="ARBA00022692"/>
    </source>
</evidence>
<dbReference type="Proteomes" id="UP000009046">
    <property type="component" value="Unassembled WGS sequence"/>
</dbReference>
<sequence length="205" mass="23002">MPEGLIPVFVFPNCLKFNLSDQSTHKQVLTLYNPYDFPVRFQVLCSSRDRHKYTVVDPEGKIQTHCCVDIVIRHNSLSNQNVGETDKFRIQMYQFATNKLIGKKDIVAELCAEETENQTPERESFQQLPTNTSAQPPAQYSLSKKQGPPNGLFISVAIICATILLLPTAGEISVIIPEYLKPTVHLKLVVSYVLGLVTMVLLRPA</sequence>
<evidence type="ECO:0000259" key="7">
    <source>
        <dbReference type="Pfam" id="PF00635"/>
    </source>
</evidence>
<evidence type="ECO:0000313" key="8">
    <source>
        <dbReference type="EMBL" id="EEB18721.1"/>
    </source>
</evidence>
<dbReference type="InterPro" id="IPR000535">
    <property type="entry name" value="MSP_dom"/>
</dbReference>
<dbReference type="SUPFAM" id="SSF49354">
    <property type="entry name" value="PapD-like"/>
    <property type="match status" value="1"/>
</dbReference>
<dbReference type="EMBL" id="DS235851">
    <property type="protein sequence ID" value="EEB18721.1"/>
    <property type="molecule type" value="Genomic_DNA"/>
</dbReference>
<dbReference type="AlphaFoldDB" id="E0VZB5"/>
<gene>
    <name evidence="9" type="primary">8235127</name>
    <name evidence="8" type="ORF">Phum_PHUM529660</name>
</gene>
<dbReference type="GO" id="GO:0016020">
    <property type="term" value="C:membrane"/>
    <property type="evidence" value="ECO:0007669"/>
    <property type="project" value="UniProtKB-SubCell"/>
</dbReference>
<dbReference type="RefSeq" id="XP_002431459.1">
    <property type="nucleotide sequence ID" value="XM_002431414.1"/>
</dbReference>
<feature type="compositionally biased region" description="Polar residues" evidence="5">
    <location>
        <begin position="125"/>
        <end position="144"/>
    </location>
</feature>
<proteinExistence type="predicted"/>
<evidence type="ECO:0000313" key="9">
    <source>
        <dbReference type="EnsemblMetazoa" id="PHUM529660-PA"/>
    </source>
</evidence>
<dbReference type="InterPro" id="IPR039283">
    <property type="entry name" value="MOSPD1/3"/>
</dbReference>
<reference evidence="8" key="1">
    <citation type="submission" date="2007-04" db="EMBL/GenBank/DDBJ databases">
        <title>Annotation of Pediculus humanus corporis strain USDA.</title>
        <authorList>
            <person name="Kirkness E."/>
            <person name="Hannick L."/>
            <person name="Hass B."/>
            <person name="Bruggner R."/>
            <person name="Lawson D."/>
            <person name="Bidwell S."/>
            <person name="Joardar V."/>
            <person name="Caler E."/>
            <person name="Walenz B."/>
            <person name="Inman J."/>
            <person name="Schobel S."/>
            <person name="Galinsky K."/>
            <person name="Amedeo P."/>
            <person name="Strausberg R."/>
        </authorList>
    </citation>
    <scope>NUCLEOTIDE SEQUENCE</scope>
    <source>
        <strain evidence="8">USDA</strain>
    </source>
</reference>
<dbReference type="EMBL" id="AAZO01006422">
    <property type="status" value="NOT_ANNOTATED_CDS"/>
    <property type="molecule type" value="Genomic_DNA"/>
</dbReference>
<feature type="transmembrane region" description="Helical" evidence="6">
    <location>
        <begin position="152"/>
        <end position="176"/>
    </location>
</feature>
<keyword evidence="10" id="KW-1185">Reference proteome</keyword>
<organism>
    <name type="scientific">Pediculus humanus subsp. corporis</name>
    <name type="common">Body louse</name>
    <dbReference type="NCBI Taxonomy" id="121224"/>
    <lineage>
        <taxon>Eukaryota</taxon>
        <taxon>Metazoa</taxon>
        <taxon>Ecdysozoa</taxon>
        <taxon>Arthropoda</taxon>
        <taxon>Hexapoda</taxon>
        <taxon>Insecta</taxon>
        <taxon>Pterygota</taxon>
        <taxon>Neoptera</taxon>
        <taxon>Paraneoptera</taxon>
        <taxon>Psocodea</taxon>
        <taxon>Troctomorpha</taxon>
        <taxon>Phthiraptera</taxon>
        <taxon>Anoplura</taxon>
        <taxon>Pediculidae</taxon>
        <taxon>Pediculus</taxon>
    </lineage>
</organism>
<dbReference type="OrthoDB" id="10022288at2759"/>
<name>E0VZB5_PEDHC</name>
<evidence type="ECO:0000256" key="5">
    <source>
        <dbReference type="SAM" id="MobiDB-lite"/>
    </source>
</evidence>
<keyword evidence="3 6" id="KW-1133">Transmembrane helix</keyword>
<dbReference type="GeneID" id="8235127"/>
<dbReference type="GO" id="GO:0005737">
    <property type="term" value="C:cytoplasm"/>
    <property type="evidence" value="ECO:0007669"/>
    <property type="project" value="TreeGrafter"/>
</dbReference>
<dbReference type="Pfam" id="PF00635">
    <property type="entry name" value="Motile_Sperm"/>
    <property type="match status" value="1"/>
</dbReference>
<dbReference type="InterPro" id="IPR013783">
    <property type="entry name" value="Ig-like_fold"/>
</dbReference>
<evidence type="ECO:0000256" key="1">
    <source>
        <dbReference type="ARBA" id="ARBA00004141"/>
    </source>
</evidence>
<dbReference type="VEuPathDB" id="VectorBase:PHUM529660"/>
<comment type="subcellular location">
    <subcellularLocation>
        <location evidence="1">Membrane</location>
        <topology evidence="1">Multi-pass membrane protein</topology>
    </subcellularLocation>
</comment>
<evidence type="ECO:0000256" key="3">
    <source>
        <dbReference type="ARBA" id="ARBA00022989"/>
    </source>
</evidence>
<dbReference type="CTD" id="8235127"/>
<dbReference type="PANTHER" id="PTHR34441">
    <property type="entry name" value="MOTILE SPERM DOMAIN-CONTAINING PROTEIN 1"/>
    <property type="match status" value="1"/>
</dbReference>
<keyword evidence="4 6" id="KW-0472">Membrane</keyword>
<protein>
    <submittedName>
        <fullName evidence="8">Motile sperm domain-containing protein, putative</fullName>
    </submittedName>
</protein>
<reference evidence="8" key="2">
    <citation type="submission" date="2007-04" db="EMBL/GenBank/DDBJ databases">
        <title>The genome of the human body louse.</title>
        <authorList>
            <consortium name="The Human Body Louse Genome Consortium"/>
            <person name="Kirkness E."/>
            <person name="Walenz B."/>
            <person name="Hass B."/>
            <person name="Bruggner R."/>
            <person name="Strausberg R."/>
        </authorList>
    </citation>
    <scope>NUCLEOTIDE SEQUENCE</scope>
    <source>
        <strain evidence="8">USDA</strain>
    </source>
</reference>
<feature type="region of interest" description="Disordered" evidence="5">
    <location>
        <begin position="118"/>
        <end position="144"/>
    </location>
</feature>
<dbReference type="InParanoid" id="E0VZB5"/>
<keyword evidence="2 6" id="KW-0812">Transmembrane</keyword>
<dbReference type="PANTHER" id="PTHR34441:SF1">
    <property type="entry name" value="MOTILE SPERM DOMAIN-CONTAINING 1"/>
    <property type="match status" value="1"/>
</dbReference>
<dbReference type="InterPro" id="IPR008962">
    <property type="entry name" value="PapD-like_sf"/>
</dbReference>
<dbReference type="HOGENOM" id="CLU_088040_0_0_1"/>
<evidence type="ECO:0000313" key="10">
    <source>
        <dbReference type="Proteomes" id="UP000009046"/>
    </source>
</evidence>
<evidence type="ECO:0000256" key="4">
    <source>
        <dbReference type="ARBA" id="ARBA00023136"/>
    </source>
</evidence>
<reference evidence="9" key="3">
    <citation type="submission" date="2021-02" db="UniProtKB">
        <authorList>
            <consortium name="EnsemblMetazoa"/>
        </authorList>
    </citation>
    <scope>IDENTIFICATION</scope>
    <source>
        <strain evidence="9">USDA</strain>
    </source>
</reference>
<dbReference type="EnsemblMetazoa" id="PHUM529660-RA">
    <property type="protein sequence ID" value="PHUM529660-PA"/>
    <property type="gene ID" value="PHUM529660"/>
</dbReference>
<feature type="transmembrane region" description="Helical" evidence="6">
    <location>
        <begin position="182"/>
        <end position="202"/>
    </location>
</feature>
<dbReference type="OMA" id="VYNPYEF"/>
<dbReference type="eggNOG" id="KOG0439">
    <property type="taxonomic scope" value="Eukaryota"/>
</dbReference>
<feature type="domain" description="MSP" evidence="7">
    <location>
        <begin position="8"/>
        <end position="98"/>
    </location>
</feature>
<dbReference type="STRING" id="121224.E0VZB5"/>